<reference evidence="4" key="1">
    <citation type="submission" date="2016-10" db="EMBL/GenBank/DDBJ databases">
        <authorList>
            <person name="Varghese N."/>
            <person name="Submissions S."/>
        </authorList>
    </citation>
    <scope>NUCLEOTIDE SEQUENCE [LARGE SCALE GENOMIC DNA]</scope>
    <source>
        <strain evidence="4">DSM 16477</strain>
    </source>
</reference>
<name>A0A1G7XPF3_9RHOB</name>
<feature type="transmembrane region" description="Helical" evidence="1">
    <location>
        <begin position="306"/>
        <end position="325"/>
    </location>
</feature>
<dbReference type="RefSeq" id="WP_167356458.1">
    <property type="nucleotide sequence ID" value="NZ_FNBP01000013.1"/>
</dbReference>
<keyword evidence="1" id="KW-1133">Transmembrane helix</keyword>
<feature type="transmembrane region" description="Helical" evidence="1">
    <location>
        <begin position="190"/>
        <end position="212"/>
    </location>
</feature>
<dbReference type="EMBL" id="FNBP01000013">
    <property type="protein sequence ID" value="SDG86072.1"/>
    <property type="molecule type" value="Genomic_DNA"/>
</dbReference>
<feature type="transmembrane region" description="Helical" evidence="1">
    <location>
        <begin position="331"/>
        <end position="350"/>
    </location>
</feature>
<evidence type="ECO:0000313" key="4">
    <source>
        <dbReference type="Proteomes" id="UP000199399"/>
    </source>
</evidence>
<feature type="transmembrane region" description="Helical" evidence="1">
    <location>
        <begin position="156"/>
        <end position="178"/>
    </location>
</feature>
<dbReference type="InterPro" id="IPR000620">
    <property type="entry name" value="EamA_dom"/>
</dbReference>
<keyword evidence="1" id="KW-0472">Membrane</keyword>
<dbReference type="STRING" id="218672.SAMN04489759_11317"/>
<gene>
    <name evidence="3" type="ORF">SAMN04489759_11317</name>
</gene>
<feature type="transmembrane region" description="Helical" evidence="1">
    <location>
        <begin position="428"/>
        <end position="447"/>
    </location>
</feature>
<feature type="transmembrane region" description="Helical" evidence="1">
    <location>
        <begin position="7"/>
        <end position="25"/>
    </location>
</feature>
<dbReference type="Proteomes" id="UP000199399">
    <property type="component" value="Unassembled WGS sequence"/>
</dbReference>
<accession>A0A1G7XPF3</accession>
<dbReference type="Pfam" id="PF00892">
    <property type="entry name" value="EamA"/>
    <property type="match status" value="2"/>
</dbReference>
<feature type="transmembrane region" description="Helical" evidence="1">
    <location>
        <begin position="95"/>
        <end position="116"/>
    </location>
</feature>
<feature type="transmembrane region" description="Helical" evidence="1">
    <location>
        <begin position="128"/>
        <end position="144"/>
    </location>
</feature>
<feature type="transmembrane region" description="Helical" evidence="1">
    <location>
        <begin position="224"/>
        <end position="244"/>
    </location>
</feature>
<dbReference type="SUPFAM" id="SSF103481">
    <property type="entry name" value="Multidrug resistance efflux transporter EmrE"/>
    <property type="match status" value="1"/>
</dbReference>
<keyword evidence="4" id="KW-1185">Reference proteome</keyword>
<sequence>MTDNARGLLHIFINVLVWSFFPLFSVQSAGASPWAALFYSQIAGLAFALIFSKRKSPQTIVSDLRRAPLMLVVLSLASLFTAVFFFSSVARSSSLSATISLELWPFFALFFAALFIKKDWQDLSLRNYLLFALGGVGIIILVIADHNTLRFGGALWYSSGVLLAVLAAIASGATVVQTELYYRFEATPSFAGACYTIALVRAVGLPLSLGLALASGADLWSREAMLWGGALGVTAFGLASVMAISGLRYSSRSSHILLWYLTPIISVIWLMIFKGEELSDAHILALLPILFANIFSAIGTIRRASFFWISGATLLLGALIYTVPGAESEEYMGSLGITVGAFAILVSFVLQRKLHDVREMSICTSEGVLKAERAGVSAGRFLDLLDNRVFERAALATPQKALVAEALDTAAARIRVERITSFSSAENLVLGVLCVGVCFLAVSFRGAGLMFDVVSFVISFTCIFLTLFVYECSRFSFQWKIAIASASATHDRLLKDRDTVFLAVLGTLVLIAMVAVLLVDKWWVDFLRNDILRLFSAALGAEYPGCFEHPPC</sequence>
<evidence type="ECO:0000313" key="3">
    <source>
        <dbReference type="EMBL" id="SDG86072.1"/>
    </source>
</evidence>
<feature type="transmembrane region" description="Helical" evidence="1">
    <location>
        <begin position="31"/>
        <end position="51"/>
    </location>
</feature>
<dbReference type="AlphaFoldDB" id="A0A1G7XPF3"/>
<feature type="transmembrane region" description="Helical" evidence="1">
    <location>
        <begin position="500"/>
        <end position="519"/>
    </location>
</feature>
<feature type="transmembrane region" description="Helical" evidence="1">
    <location>
        <begin position="453"/>
        <end position="470"/>
    </location>
</feature>
<dbReference type="InterPro" id="IPR037185">
    <property type="entry name" value="EmrE-like"/>
</dbReference>
<feature type="transmembrane region" description="Helical" evidence="1">
    <location>
        <begin position="256"/>
        <end position="275"/>
    </location>
</feature>
<feature type="transmembrane region" description="Helical" evidence="1">
    <location>
        <begin position="71"/>
        <end position="89"/>
    </location>
</feature>
<evidence type="ECO:0000259" key="2">
    <source>
        <dbReference type="Pfam" id="PF00892"/>
    </source>
</evidence>
<feature type="domain" description="EamA" evidence="2">
    <location>
        <begin position="159"/>
        <end position="294"/>
    </location>
</feature>
<protein>
    <submittedName>
        <fullName evidence="3">EamA-like transporter family protein</fullName>
    </submittedName>
</protein>
<keyword evidence="1" id="KW-0812">Transmembrane</keyword>
<proteinExistence type="predicted"/>
<evidence type="ECO:0000256" key="1">
    <source>
        <dbReference type="SAM" id="Phobius"/>
    </source>
</evidence>
<organism evidence="3 4">
    <name type="scientific">Sulfitobacter delicatus</name>
    <dbReference type="NCBI Taxonomy" id="218672"/>
    <lineage>
        <taxon>Bacteria</taxon>
        <taxon>Pseudomonadati</taxon>
        <taxon>Pseudomonadota</taxon>
        <taxon>Alphaproteobacteria</taxon>
        <taxon>Rhodobacterales</taxon>
        <taxon>Roseobacteraceae</taxon>
        <taxon>Sulfitobacter</taxon>
    </lineage>
</organism>
<dbReference type="GO" id="GO:0016020">
    <property type="term" value="C:membrane"/>
    <property type="evidence" value="ECO:0007669"/>
    <property type="project" value="InterPro"/>
</dbReference>
<feature type="transmembrane region" description="Helical" evidence="1">
    <location>
        <begin position="281"/>
        <end position="299"/>
    </location>
</feature>
<feature type="domain" description="EamA" evidence="2">
    <location>
        <begin position="6"/>
        <end position="142"/>
    </location>
</feature>